<sequence>MALLLLKVSSAIVWNESAFLSSSYTKWCHSFLPSVLILSITVFVSIMLLLSIYSTSILEDNDMSAAYVAKAEMFNIATHIFPVFTNAIICFKRHSADQIVSMRMPSTGKGDSERWESLFKKAVSTEKRAGTTYSTVDTSASGMAPRICYEALKDLQLSKAPKAIGMHMLCIVRVDRNIDAKNQSAVRIRWFNFNSALEDERILADLRIFLQS</sequence>
<organism evidence="2 3">
    <name type="scientific">Cymbomonas tetramitiformis</name>
    <dbReference type="NCBI Taxonomy" id="36881"/>
    <lineage>
        <taxon>Eukaryota</taxon>
        <taxon>Viridiplantae</taxon>
        <taxon>Chlorophyta</taxon>
        <taxon>Pyramimonadophyceae</taxon>
        <taxon>Pyramimonadales</taxon>
        <taxon>Pyramimonadaceae</taxon>
        <taxon>Cymbomonas</taxon>
    </lineage>
</organism>
<accession>A0AAE0C1M3</accession>
<proteinExistence type="predicted"/>
<keyword evidence="1" id="KW-0812">Transmembrane</keyword>
<feature type="transmembrane region" description="Helical" evidence="1">
    <location>
        <begin position="31"/>
        <end position="53"/>
    </location>
</feature>
<evidence type="ECO:0000256" key="1">
    <source>
        <dbReference type="SAM" id="Phobius"/>
    </source>
</evidence>
<reference evidence="2 3" key="1">
    <citation type="journal article" date="2015" name="Genome Biol. Evol.">
        <title>Comparative Genomics of a Bacterivorous Green Alga Reveals Evolutionary Causalities and Consequences of Phago-Mixotrophic Mode of Nutrition.</title>
        <authorList>
            <person name="Burns J.A."/>
            <person name="Paasch A."/>
            <person name="Narechania A."/>
            <person name="Kim E."/>
        </authorList>
    </citation>
    <scope>NUCLEOTIDE SEQUENCE [LARGE SCALE GENOMIC DNA]</scope>
    <source>
        <strain evidence="2 3">PLY_AMNH</strain>
    </source>
</reference>
<dbReference type="AlphaFoldDB" id="A0AAE0C1M3"/>
<evidence type="ECO:0000313" key="3">
    <source>
        <dbReference type="Proteomes" id="UP001190700"/>
    </source>
</evidence>
<dbReference type="Proteomes" id="UP001190700">
    <property type="component" value="Unassembled WGS sequence"/>
</dbReference>
<protein>
    <submittedName>
        <fullName evidence="2">Uncharacterized protein</fullName>
    </submittedName>
</protein>
<evidence type="ECO:0000313" key="2">
    <source>
        <dbReference type="EMBL" id="KAK3246119.1"/>
    </source>
</evidence>
<dbReference type="EMBL" id="LGRX02030095">
    <property type="protein sequence ID" value="KAK3246119.1"/>
    <property type="molecule type" value="Genomic_DNA"/>
</dbReference>
<name>A0AAE0C1M3_9CHLO</name>
<keyword evidence="1" id="KW-0472">Membrane</keyword>
<keyword evidence="3" id="KW-1185">Reference proteome</keyword>
<gene>
    <name evidence="2" type="ORF">CYMTET_44340</name>
</gene>
<comment type="caution">
    <text evidence="2">The sequence shown here is derived from an EMBL/GenBank/DDBJ whole genome shotgun (WGS) entry which is preliminary data.</text>
</comment>
<keyword evidence="1" id="KW-1133">Transmembrane helix</keyword>